<dbReference type="PANTHER" id="PTHR45663">
    <property type="entry name" value="GEO12009P1"/>
    <property type="match status" value="1"/>
</dbReference>
<feature type="site" description="Deprotonates C-terminal active site Cys" evidence="8">
    <location>
        <position position="24"/>
    </location>
</feature>
<comment type="similarity">
    <text evidence="1 7">Belongs to the thioredoxin family.</text>
</comment>
<feature type="active site" description="Nucleophile" evidence="8">
    <location>
        <position position="33"/>
    </location>
</feature>
<dbReference type="PIRSF" id="PIRSF000077">
    <property type="entry name" value="Thioredoxin"/>
    <property type="match status" value="1"/>
</dbReference>
<sequence>MPVTLTDQNFKNQVLQSDKPVLVDFWAPWCGPCQMVAPVIEEVSKELEGRVLVGKVNVDENPHLAAQFGVSSIPTIMVFKSGQPVERIIGVRQKQDYVNAVSQYSSPVSE</sequence>
<dbReference type="SUPFAM" id="SSF52833">
    <property type="entry name" value="Thioredoxin-like"/>
    <property type="match status" value="1"/>
</dbReference>
<keyword evidence="2" id="KW-0813">Transport</keyword>
<comment type="caution">
    <text evidence="11">The sequence shown here is derived from an EMBL/GenBank/DDBJ whole genome shotgun (WGS) entry which is preliminary data.</text>
</comment>
<dbReference type="InterPro" id="IPR036249">
    <property type="entry name" value="Thioredoxin-like_sf"/>
</dbReference>
<evidence type="ECO:0000256" key="3">
    <source>
        <dbReference type="ARBA" id="ARBA00022982"/>
    </source>
</evidence>
<keyword evidence="3" id="KW-0249">Electron transport</keyword>
<proteinExistence type="inferred from homology"/>
<dbReference type="Gene3D" id="3.40.30.10">
    <property type="entry name" value="Glutaredoxin"/>
    <property type="match status" value="1"/>
</dbReference>
<dbReference type="Proteomes" id="UP000228920">
    <property type="component" value="Unassembled WGS sequence"/>
</dbReference>
<evidence type="ECO:0000256" key="2">
    <source>
        <dbReference type="ARBA" id="ARBA00022448"/>
    </source>
</evidence>
<dbReference type="PANTHER" id="PTHR45663:SF11">
    <property type="entry name" value="GEO12009P1"/>
    <property type="match status" value="1"/>
</dbReference>
<feature type="active site" description="Nucleophile" evidence="8">
    <location>
        <position position="30"/>
    </location>
</feature>
<accession>A0A2M7TL07</accession>
<feature type="disulfide bond" description="Redox-active" evidence="9">
    <location>
        <begin position="30"/>
        <end position="33"/>
    </location>
</feature>
<evidence type="ECO:0000256" key="4">
    <source>
        <dbReference type="ARBA" id="ARBA00023157"/>
    </source>
</evidence>
<dbReference type="PRINTS" id="PR00421">
    <property type="entry name" value="THIOREDOXIN"/>
</dbReference>
<feature type="site" description="Contributes to redox potential value" evidence="8">
    <location>
        <position position="31"/>
    </location>
</feature>
<dbReference type="InterPro" id="IPR013766">
    <property type="entry name" value="Thioredoxin_domain"/>
</dbReference>
<dbReference type="EMBL" id="PFNL01000036">
    <property type="protein sequence ID" value="PIZ47601.1"/>
    <property type="molecule type" value="Genomic_DNA"/>
</dbReference>
<dbReference type="FunFam" id="3.40.30.10:FF:000001">
    <property type="entry name" value="Thioredoxin"/>
    <property type="match status" value="1"/>
</dbReference>
<protein>
    <recommendedName>
        <fullName evidence="6 7">Thioredoxin</fullName>
    </recommendedName>
</protein>
<evidence type="ECO:0000259" key="10">
    <source>
        <dbReference type="PROSITE" id="PS51352"/>
    </source>
</evidence>
<dbReference type="GO" id="GO:0015035">
    <property type="term" value="F:protein-disulfide reductase activity"/>
    <property type="evidence" value="ECO:0007669"/>
    <property type="project" value="UniProtKB-UniRule"/>
</dbReference>
<gene>
    <name evidence="11" type="primary">trxA</name>
    <name evidence="11" type="ORF">COY32_01425</name>
</gene>
<feature type="site" description="Contributes to redox potential value" evidence="8">
    <location>
        <position position="32"/>
    </location>
</feature>
<dbReference type="Pfam" id="PF00085">
    <property type="entry name" value="Thioredoxin"/>
    <property type="match status" value="1"/>
</dbReference>
<dbReference type="InterPro" id="IPR005746">
    <property type="entry name" value="Thioredoxin"/>
</dbReference>
<name>A0A2M7TL07_UNCKA</name>
<keyword evidence="4 9" id="KW-1015">Disulfide bond</keyword>
<dbReference type="InterPro" id="IPR017937">
    <property type="entry name" value="Thioredoxin_CS"/>
</dbReference>
<dbReference type="NCBIfam" id="TIGR01068">
    <property type="entry name" value="thioredoxin"/>
    <property type="match status" value="1"/>
</dbReference>
<dbReference type="GO" id="GO:0005737">
    <property type="term" value="C:cytoplasm"/>
    <property type="evidence" value="ECO:0007669"/>
    <property type="project" value="TreeGrafter"/>
</dbReference>
<evidence type="ECO:0000256" key="6">
    <source>
        <dbReference type="NCBIfam" id="TIGR01068"/>
    </source>
</evidence>
<evidence type="ECO:0000313" key="11">
    <source>
        <dbReference type="EMBL" id="PIZ47601.1"/>
    </source>
</evidence>
<evidence type="ECO:0000256" key="8">
    <source>
        <dbReference type="PIRSR" id="PIRSR000077-1"/>
    </source>
</evidence>
<evidence type="ECO:0000256" key="5">
    <source>
        <dbReference type="ARBA" id="ARBA00023284"/>
    </source>
</evidence>
<dbReference type="PROSITE" id="PS00194">
    <property type="entry name" value="THIOREDOXIN_1"/>
    <property type="match status" value="1"/>
</dbReference>
<organism evidence="11 12">
    <name type="scientific">candidate division WWE3 bacterium CG_4_10_14_0_2_um_filter_41_14</name>
    <dbReference type="NCBI Taxonomy" id="1975072"/>
    <lineage>
        <taxon>Bacteria</taxon>
        <taxon>Katanobacteria</taxon>
    </lineage>
</organism>
<evidence type="ECO:0000256" key="1">
    <source>
        <dbReference type="ARBA" id="ARBA00008987"/>
    </source>
</evidence>
<reference evidence="12" key="1">
    <citation type="submission" date="2017-09" db="EMBL/GenBank/DDBJ databases">
        <title>Depth-based differentiation of microbial function through sediment-hosted aquifers and enrichment of novel symbionts in the deep terrestrial subsurface.</title>
        <authorList>
            <person name="Probst A.J."/>
            <person name="Ladd B."/>
            <person name="Jarett J.K."/>
            <person name="Geller-Mcgrath D.E."/>
            <person name="Sieber C.M.K."/>
            <person name="Emerson J.B."/>
            <person name="Anantharaman K."/>
            <person name="Thomas B.C."/>
            <person name="Malmstrom R."/>
            <person name="Stieglmeier M."/>
            <person name="Klingl A."/>
            <person name="Woyke T."/>
            <person name="Ryan C.M."/>
            <person name="Banfield J.F."/>
        </authorList>
    </citation>
    <scope>NUCLEOTIDE SEQUENCE [LARGE SCALE GENOMIC DNA]</scope>
</reference>
<dbReference type="CDD" id="cd02947">
    <property type="entry name" value="TRX_family"/>
    <property type="match status" value="1"/>
</dbReference>
<keyword evidence="5 9" id="KW-0676">Redox-active center</keyword>
<evidence type="ECO:0000313" key="12">
    <source>
        <dbReference type="Proteomes" id="UP000228920"/>
    </source>
</evidence>
<dbReference type="PROSITE" id="PS51352">
    <property type="entry name" value="THIOREDOXIN_2"/>
    <property type="match status" value="1"/>
</dbReference>
<feature type="domain" description="Thioredoxin" evidence="10">
    <location>
        <begin position="1"/>
        <end position="106"/>
    </location>
</feature>
<evidence type="ECO:0000256" key="9">
    <source>
        <dbReference type="PIRSR" id="PIRSR000077-4"/>
    </source>
</evidence>
<evidence type="ECO:0000256" key="7">
    <source>
        <dbReference type="PIRNR" id="PIRNR000077"/>
    </source>
</evidence>
<dbReference type="AlphaFoldDB" id="A0A2M7TL07"/>